<reference evidence="4 5" key="1">
    <citation type="journal article" date="2021" name="Nat. Commun.">
        <title>Reductive evolution and unique predatory mode in the CPR bacterium Vampirococcus lugosii.</title>
        <authorList>
            <person name="Moreira D."/>
            <person name="Zivanovic Y."/>
            <person name="Lopez-Archilla A.I."/>
            <person name="Iniesto M."/>
            <person name="Lopez-Garcia P."/>
        </authorList>
    </citation>
    <scope>NUCLEOTIDE SEQUENCE [LARGE SCALE GENOMIC DNA]</scope>
    <source>
        <strain evidence="4">Chiprana</strain>
    </source>
</reference>
<evidence type="ECO:0000259" key="2">
    <source>
        <dbReference type="Pfam" id="PF01935"/>
    </source>
</evidence>
<dbReference type="CDD" id="cd01127">
    <property type="entry name" value="TrwB_TraG_TraD_VirD4"/>
    <property type="match status" value="1"/>
</dbReference>
<organism evidence="4 5">
    <name type="scientific">Candidatus Vampirococcus lugosii</name>
    <dbReference type="NCBI Taxonomy" id="2789015"/>
    <lineage>
        <taxon>Bacteria</taxon>
        <taxon>Candidatus Absconditibacteriota</taxon>
        <taxon>Vampirococcus</taxon>
    </lineage>
</organism>
<evidence type="ECO:0000313" key="4">
    <source>
        <dbReference type="EMBL" id="MBS8121569.1"/>
    </source>
</evidence>
<protein>
    <submittedName>
        <fullName evidence="4">Type IV secretory pathway, VirB4 component</fullName>
    </submittedName>
</protein>
<dbReference type="Gene3D" id="1.10.8.730">
    <property type="match status" value="1"/>
</dbReference>
<dbReference type="InterPro" id="IPR002789">
    <property type="entry name" value="HerA_central"/>
</dbReference>
<dbReference type="Proteomes" id="UP000680365">
    <property type="component" value="Unassembled WGS sequence"/>
</dbReference>
<proteinExistence type="predicted"/>
<keyword evidence="5" id="KW-1185">Reference proteome</keyword>
<dbReference type="EMBL" id="JAEDAM010000005">
    <property type="protein sequence ID" value="MBS8121569.1"/>
    <property type="molecule type" value="Genomic_DNA"/>
</dbReference>
<dbReference type="PANTHER" id="PTHR30121">
    <property type="entry name" value="UNCHARACTERIZED PROTEIN YJGR-RELATED"/>
    <property type="match status" value="1"/>
</dbReference>
<dbReference type="Pfam" id="PF01935">
    <property type="entry name" value="DUF87"/>
    <property type="match status" value="1"/>
</dbReference>
<dbReference type="Pfam" id="PF19044">
    <property type="entry name" value="P-loop_TraG"/>
    <property type="match status" value="1"/>
</dbReference>
<accession>A0ABS5QKM2</accession>
<dbReference type="InterPro" id="IPR051162">
    <property type="entry name" value="T4SS_component"/>
</dbReference>
<comment type="caution">
    <text evidence="4">The sequence shown here is derived from an EMBL/GenBank/DDBJ whole genome shotgun (WGS) entry which is preliminary data.</text>
</comment>
<evidence type="ECO:0000259" key="3">
    <source>
        <dbReference type="Pfam" id="PF19044"/>
    </source>
</evidence>
<dbReference type="NCBIfam" id="NF045971">
    <property type="entry name" value="conju_CD1110"/>
    <property type="match status" value="1"/>
</dbReference>
<evidence type="ECO:0000313" key="5">
    <source>
        <dbReference type="Proteomes" id="UP000680365"/>
    </source>
</evidence>
<dbReference type="SUPFAM" id="SSF52540">
    <property type="entry name" value="P-loop containing nucleoside triphosphate hydrolases"/>
    <property type="match status" value="1"/>
</dbReference>
<feature type="domain" description="TraG P-loop" evidence="3">
    <location>
        <begin position="511"/>
        <end position="658"/>
    </location>
</feature>
<evidence type="ECO:0000256" key="1">
    <source>
        <dbReference type="SAM" id="MobiDB-lite"/>
    </source>
</evidence>
<feature type="region of interest" description="Disordered" evidence="1">
    <location>
        <begin position="63"/>
        <end position="82"/>
    </location>
</feature>
<dbReference type="InterPro" id="IPR043964">
    <property type="entry name" value="P-loop_TraG"/>
</dbReference>
<dbReference type="InterPro" id="IPR027417">
    <property type="entry name" value="P-loop_NTPase"/>
</dbReference>
<dbReference type="RefSeq" id="WP_213348233.1">
    <property type="nucleotide sequence ID" value="NZ_JAEDAM010000005.1"/>
</dbReference>
<feature type="compositionally biased region" description="Basic and acidic residues" evidence="1">
    <location>
        <begin position="73"/>
        <end position="82"/>
    </location>
</feature>
<gene>
    <name evidence="4" type="ORF">VAMP_8n277</name>
</gene>
<dbReference type="PANTHER" id="PTHR30121:SF6">
    <property type="entry name" value="SLR6007 PROTEIN"/>
    <property type="match status" value="1"/>
</dbReference>
<name>A0ABS5QKM2_9BACT</name>
<feature type="domain" description="Helicase HerA central" evidence="2">
    <location>
        <begin position="355"/>
        <end position="421"/>
    </location>
</feature>
<sequence>MSLNNCKDVVYDSNYTGYIQRGGGIKIDIEKIQNISKQGKKSGDTKKVGFFDSIFNMMFGTGGTNSKNKKGKNSKEIDGKSPVENKSLQDQLRYLINLPDEKYKDSLLTSKLREHINKIEKEYIENFSDYKSHIAASYWELKSGNFNISGVMGRTYYAIGYPSYLDMLWTRDTLSFHSKWDMTWFIYPSDDASMQGMLKRRATQLKAEISESMNKGITLDSEIELEYKDVESIRQKLATREERYFQASYYTTIYADNEEKLNEESKKFEQKIGGNGIKVKPCIRRMDEGYKSINPLCLDELGISRSMLTSSIAGSFPFISSDLVDNKGILYGINLHTGGLIIFDRFSPKLANANSTVLATSGAGKSFTVKLEILRYLILGIDVIVIDPENEYKTLINSVGGTYINIAVNSSENINPFDLPPKIEDVEYGKGDLLRSQVMNLIGLIGVLVGGLSVEEEAILDTALQSTYSIKDITFDDETPEGKTVPLLEDLLHILEGMEGGATLGLKISKYVTGTFSKLFNNPTNVDLDTGLTVFSIRDLDESLKTPAMFNVLNFIWTKVRSNKKKRLLIIDEAWIMMQHDMSANFLFGLIKRARKYGLGVTTISQDVEDFVRSPYGKPIVANSAVNLLLKQSTSSIKALNTVFGLSEAEKQKLVSSNIGEGLFFAGNQHVAMKILASPYEKEFIETNVK</sequence>
<dbReference type="Gene3D" id="3.40.50.300">
    <property type="entry name" value="P-loop containing nucleotide triphosphate hydrolases"/>
    <property type="match status" value="1"/>
</dbReference>